<dbReference type="Pfam" id="PF13671">
    <property type="entry name" value="AAA_33"/>
    <property type="match status" value="1"/>
</dbReference>
<dbReference type="SUPFAM" id="SSF56784">
    <property type="entry name" value="HAD-like"/>
    <property type="match status" value="1"/>
</dbReference>
<organism evidence="1 2">
    <name type="scientific">Anabaena azotica FACHB-119</name>
    <dbReference type="NCBI Taxonomy" id="947527"/>
    <lineage>
        <taxon>Bacteria</taxon>
        <taxon>Bacillati</taxon>
        <taxon>Cyanobacteriota</taxon>
        <taxon>Cyanophyceae</taxon>
        <taxon>Nostocales</taxon>
        <taxon>Nostocaceae</taxon>
        <taxon>Anabaena</taxon>
        <taxon>Anabaena azotica</taxon>
    </lineage>
</organism>
<comment type="caution">
    <text evidence="1">The sequence shown here is derived from an EMBL/GenBank/DDBJ whole genome shotgun (WGS) entry which is preliminary data.</text>
</comment>
<dbReference type="RefSeq" id="WP_190477255.1">
    <property type="nucleotide sequence ID" value="NZ_JACJSG010000042.1"/>
</dbReference>
<dbReference type="InterPro" id="IPR027417">
    <property type="entry name" value="P-loop_NTPase"/>
</dbReference>
<keyword evidence="1" id="KW-0378">Hydrolase</keyword>
<dbReference type="InterPro" id="IPR013954">
    <property type="entry name" value="PNK3P"/>
</dbReference>
<dbReference type="SUPFAM" id="SSF52540">
    <property type="entry name" value="P-loop containing nucleoside triphosphate hydrolases"/>
    <property type="match status" value="1"/>
</dbReference>
<keyword evidence="2" id="KW-1185">Reference proteome</keyword>
<dbReference type="NCBIfam" id="TIGR01662">
    <property type="entry name" value="HAD-SF-IIIA"/>
    <property type="match status" value="1"/>
</dbReference>
<name>A0ABR8D9S1_9NOST</name>
<gene>
    <name evidence="1" type="ORF">H6G83_25680</name>
</gene>
<proteinExistence type="predicted"/>
<protein>
    <submittedName>
        <fullName evidence="1">HAD-IIIA family hydrolase</fullName>
    </submittedName>
</protein>
<dbReference type="Proteomes" id="UP000661112">
    <property type="component" value="Unassembled WGS sequence"/>
</dbReference>
<sequence length="343" mass="40030">MKRLTIVRGCPGDGKTTLSMNLYGTDAKRIAADDMPGLYDENGKYQSSLQKQSHEWCKKQVEQWMKQGEEEIIVHNTFTRLIYIKDYLRLCEENDYSVHIVHSEAVIMNNGERTKSTHNVPSSILESMRYGWEPFNKIPNKGISLSEIALQMENLEFPNVIVFDKDKTIHRPKDGRSFPERPDDFELTPEFERWAEQYDKDCLLYVVSNQRGISTGQKSIAFLDEEAMLLNKQISSLGLNFERMYFAPDRQSKNYLVYENDCRVEVVGNELADKPNVGTFEDIIFEARINLIKGKTYWIVGDSHTDNTSTDWEYYKNCKAKFPEVNLFYVPIEFLNLFWNKVK</sequence>
<dbReference type="InterPro" id="IPR023214">
    <property type="entry name" value="HAD_sf"/>
</dbReference>
<dbReference type="Gene3D" id="3.40.50.300">
    <property type="entry name" value="P-loop containing nucleotide triphosphate hydrolases"/>
    <property type="match status" value="1"/>
</dbReference>
<reference evidence="1 2" key="1">
    <citation type="journal article" date="2020" name="ISME J.">
        <title>Comparative genomics reveals insights into cyanobacterial evolution and habitat adaptation.</title>
        <authorList>
            <person name="Chen M.Y."/>
            <person name="Teng W.K."/>
            <person name="Zhao L."/>
            <person name="Hu C.X."/>
            <person name="Zhou Y.K."/>
            <person name="Han B.P."/>
            <person name="Song L.R."/>
            <person name="Shu W.S."/>
        </authorList>
    </citation>
    <scope>NUCLEOTIDE SEQUENCE [LARGE SCALE GENOMIC DNA]</scope>
    <source>
        <strain evidence="1 2">FACHB-119</strain>
    </source>
</reference>
<dbReference type="Gene3D" id="3.40.50.1000">
    <property type="entry name" value="HAD superfamily/HAD-like"/>
    <property type="match status" value="1"/>
</dbReference>
<dbReference type="EMBL" id="JACJSG010000042">
    <property type="protein sequence ID" value="MBD2503958.1"/>
    <property type="molecule type" value="Genomic_DNA"/>
</dbReference>
<evidence type="ECO:0000313" key="2">
    <source>
        <dbReference type="Proteomes" id="UP000661112"/>
    </source>
</evidence>
<accession>A0ABR8D9S1</accession>
<evidence type="ECO:0000313" key="1">
    <source>
        <dbReference type="EMBL" id="MBD2503958.1"/>
    </source>
</evidence>
<dbReference type="InterPro" id="IPR006549">
    <property type="entry name" value="HAD-SF_hydro_IIIA"/>
</dbReference>
<dbReference type="InterPro" id="IPR036412">
    <property type="entry name" value="HAD-like_sf"/>
</dbReference>
<dbReference type="GO" id="GO:0016787">
    <property type="term" value="F:hydrolase activity"/>
    <property type="evidence" value="ECO:0007669"/>
    <property type="project" value="UniProtKB-KW"/>
</dbReference>
<dbReference type="Pfam" id="PF08645">
    <property type="entry name" value="PNK3P"/>
    <property type="match status" value="1"/>
</dbReference>